<evidence type="ECO:0000256" key="1">
    <source>
        <dbReference type="ARBA" id="ARBA00004123"/>
    </source>
</evidence>
<dbReference type="PANTHER" id="PTHR46910">
    <property type="entry name" value="TRANSCRIPTION FACTOR PDR1"/>
    <property type="match status" value="1"/>
</dbReference>
<name>Q0CJA4_ASPTN</name>
<evidence type="ECO:0000313" key="8">
    <source>
        <dbReference type="EMBL" id="EAU33991.1"/>
    </source>
</evidence>
<accession>Q0CJA4</accession>
<dbReference type="InterPro" id="IPR050987">
    <property type="entry name" value="AtrR-like"/>
</dbReference>
<protein>
    <recommendedName>
        <fullName evidence="7">Xylanolytic transcriptional activator regulatory domain-containing protein</fullName>
    </recommendedName>
</protein>
<dbReference type="OMA" id="GCQYHGG"/>
<sequence>MISRLLGHNGLEPLLERISSIVDHRYHRLEHSPSTRKSGEQLDSANVTSSDAAKLYIDSYFSQIHPVHPFLDRQTFETRSFKSGLAADLATDVSWSALYHAVLALGCQYHGGAAFEPRKGESWKFYRIALGLFPEILVGKKTLVTAQAIVALNFSYMHIDELLIGEAARTAQEIGLNQASTLPESTVRHQTFWVIYALEKLLAFNHAKSSVIMDSDIGCPIPSVPEATFGDYDWLFATASFARLLSRAYEGLFSISATLNTQEAYYEKLDAITDLLERWRLSIPLAFRPGEAFHARSFRSSCETLVALTTHFYYHDASISLCRLTLHVGKNQDGPRQIESKTILMRSARSIIELLRHIDIEPYTPVYTIALLPLSALFILFDLVIHNPSHPETSGNLALLEVAAGHFSRLEYVSGGTLPSSILAEFAYLARNYVRTHGCQPGSDGAPPSGLISQNDWLADNSASAVHGTNQILGPLPPSMDLPRTLPLMLPTFDASAHDADSATGFNVMELFGSMIQSDYDTFFSPP</sequence>
<dbReference type="GO" id="GO:0003700">
    <property type="term" value="F:DNA-binding transcription factor activity"/>
    <property type="evidence" value="ECO:0007669"/>
    <property type="project" value="InterPro"/>
</dbReference>
<dbReference type="HOGENOM" id="CLU_016058_3_2_1"/>
<keyword evidence="6" id="KW-0539">Nucleus</keyword>
<dbReference type="GO" id="GO:0003677">
    <property type="term" value="F:DNA binding"/>
    <property type="evidence" value="ECO:0007669"/>
    <property type="project" value="UniProtKB-KW"/>
</dbReference>
<keyword evidence="5" id="KW-0804">Transcription</keyword>
<evidence type="ECO:0000256" key="6">
    <source>
        <dbReference type="ARBA" id="ARBA00023242"/>
    </source>
</evidence>
<dbReference type="GO" id="GO:0005634">
    <property type="term" value="C:nucleus"/>
    <property type="evidence" value="ECO:0007669"/>
    <property type="project" value="UniProtKB-SubCell"/>
</dbReference>
<dbReference type="GeneID" id="4321547"/>
<dbReference type="GO" id="GO:0006351">
    <property type="term" value="P:DNA-templated transcription"/>
    <property type="evidence" value="ECO:0007669"/>
    <property type="project" value="InterPro"/>
</dbReference>
<dbReference type="Proteomes" id="UP000007963">
    <property type="component" value="Unassembled WGS sequence"/>
</dbReference>
<dbReference type="GO" id="GO:0008270">
    <property type="term" value="F:zinc ion binding"/>
    <property type="evidence" value="ECO:0007669"/>
    <property type="project" value="InterPro"/>
</dbReference>
<evidence type="ECO:0000313" key="9">
    <source>
        <dbReference type="Proteomes" id="UP000007963"/>
    </source>
</evidence>
<gene>
    <name evidence="8" type="ORF">ATEG_06230</name>
</gene>
<evidence type="ECO:0000256" key="4">
    <source>
        <dbReference type="ARBA" id="ARBA00023125"/>
    </source>
</evidence>
<dbReference type="Pfam" id="PF04082">
    <property type="entry name" value="Fungal_trans"/>
    <property type="match status" value="1"/>
</dbReference>
<dbReference type="eggNOG" id="ENOG502QRIK">
    <property type="taxonomic scope" value="Eukaryota"/>
</dbReference>
<evidence type="ECO:0000256" key="5">
    <source>
        <dbReference type="ARBA" id="ARBA00023163"/>
    </source>
</evidence>
<feature type="domain" description="Xylanolytic transcriptional activator regulatory" evidence="7">
    <location>
        <begin position="160"/>
        <end position="228"/>
    </location>
</feature>
<evidence type="ECO:0000256" key="2">
    <source>
        <dbReference type="ARBA" id="ARBA00022723"/>
    </source>
</evidence>
<dbReference type="AlphaFoldDB" id="Q0CJA4"/>
<keyword evidence="2" id="KW-0479">Metal-binding</keyword>
<dbReference type="STRING" id="341663.Q0CJA4"/>
<dbReference type="CDD" id="cd12148">
    <property type="entry name" value="fungal_TF_MHR"/>
    <property type="match status" value="1"/>
</dbReference>
<dbReference type="RefSeq" id="XP_001215408.1">
    <property type="nucleotide sequence ID" value="XM_001215408.1"/>
</dbReference>
<proteinExistence type="predicted"/>
<keyword evidence="4" id="KW-0238">DNA-binding</keyword>
<dbReference type="SMART" id="SM00906">
    <property type="entry name" value="Fungal_trans"/>
    <property type="match status" value="1"/>
</dbReference>
<comment type="subcellular location">
    <subcellularLocation>
        <location evidence="1">Nucleus</location>
    </subcellularLocation>
</comment>
<organism evidence="8 9">
    <name type="scientific">Aspergillus terreus (strain NIH 2624 / FGSC A1156)</name>
    <dbReference type="NCBI Taxonomy" id="341663"/>
    <lineage>
        <taxon>Eukaryota</taxon>
        <taxon>Fungi</taxon>
        <taxon>Dikarya</taxon>
        <taxon>Ascomycota</taxon>
        <taxon>Pezizomycotina</taxon>
        <taxon>Eurotiomycetes</taxon>
        <taxon>Eurotiomycetidae</taxon>
        <taxon>Eurotiales</taxon>
        <taxon>Aspergillaceae</taxon>
        <taxon>Aspergillus</taxon>
        <taxon>Aspergillus subgen. Circumdati</taxon>
    </lineage>
</organism>
<evidence type="ECO:0000256" key="3">
    <source>
        <dbReference type="ARBA" id="ARBA00023015"/>
    </source>
</evidence>
<dbReference type="EMBL" id="CH476601">
    <property type="protein sequence ID" value="EAU33991.1"/>
    <property type="molecule type" value="Genomic_DNA"/>
</dbReference>
<dbReference type="VEuPathDB" id="FungiDB:ATEG_06230"/>
<dbReference type="OrthoDB" id="39175at2759"/>
<dbReference type="PANTHER" id="PTHR46910:SF3">
    <property type="entry name" value="HALOTOLERANCE PROTEIN 9-RELATED"/>
    <property type="match status" value="1"/>
</dbReference>
<keyword evidence="3" id="KW-0805">Transcription regulation</keyword>
<dbReference type="InterPro" id="IPR007219">
    <property type="entry name" value="XnlR_reg_dom"/>
</dbReference>
<reference evidence="9" key="1">
    <citation type="submission" date="2005-09" db="EMBL/GenBank/DDBJ databases">
        <title>Annotation of the Aspergillus terreus NIH2624 genome.</title>
        <authorList>
            <person name="Birren B.W."/>
            <person name="Lander E.S."/>
            <person name="Galagan J.E."/>
            <person name="Nusbaum C."/>
            <person name="Devon K."/>
            <person name="Henn M."/>
            <person name="Ma L.-J."/>
            <person name="Jaffe D.B."/>
            <person name="Butler J."/>
            <person name="Alvarez P."/>
            <person name="Gnerre S."/>
            <person name="Grabherr M."/>
            <person name="Kleber M."/>
            <person name="Mauceli E.W."/>
            <person name="Brockman W."/>
            <person name="Rounsley S."/>
            <person name="Young S.K."/>
            <person name="LaButti K."/>
            <person name="Pushparaj V."/>
            <person name="DeCaprio D."/>
            <person name="Crawford M."/>
            <person name="Koehrsen M."/>
            <person name="Engels R."/>
            <person name="Montgomery P."/>
            <person name="Pearson M."/>
            <person name="Howarth C."/>
            <person name="Larson L."/>
            <person name="Luoma S."/>
            <person name="White J."/>
            <person name="Alvarado L."/>
            <person name="Kodira C.D."/>
            <person name="Zeng Q."/>
            <person name="Oleary S."/>
            <person name="Yandava C."/>
            <person name="Denning D.W."/>
            <person name="Nierman W.C."/>
            <person name="Milne T."/>
            <person name="Madden K."/>
        </authorList>
    </citation>
    <scope>NUCLEOTIDE SEQUENCE [LARGE SCALE GENOMIC DNA]</scope>
    <source>
        <strain evidence="9">NIH 2624 / FGSC A1156</strain>
    </source>
</reference>
<evidence type="ECO:0000259" key="7">
    <source>
        <dbReference type="SMART" id="SM00906"/>
    </source>
</evidence>